<name>A0A518H4I7_9BACT</name>
<reference evidence="2 3" key="1">
    <citation type="submission" date="2019-02" db="EMBL/GenBank/DDBJ databases">
        <title>Deep-cultivation of Planctomycetes and their phenomic and genomic characterization uncovers novel biology.</title>
        <authorList>
            <person name="Wiegand S."/>
            <person name="Jogler M."/>
            <person name="Boedeker C."/>
            <person name="Pinto D."/>
            <person name="Vollmers J."/>
            <person name="Rivas-Marin E."/>
            <person name="Kohn T."/>
            <person name="Peeters S.H."/>
            <person name="Heuer A."/>
            <person name="Rast P."/>
            <person name="Oberbeckmann S."/>
            <person name="Bunk B."/>
            <person name="Jeske O."/>
            <person name="Meyerdierks A."/>
            <person name="Storesund J.E."/>
            <person name="Kallscheuer N."/>
            <person name="Luecker S."/>
            <person name="Lage O.M."/>
            <person name="Pohl T."/>
            <person name="Merkel B.J."/>
            <person name="Hornburger P."/>
            <person name="Mueller R.-W."/>
            <person name="Bruemmer F."/>
            <person name="Labrenz M."/>
            <person name="Spormann A.M."/>
            <person name="Op den Camp H."/>
            <person name="Overmann J."/>
            <person name="Amann R."/>
            <person name="Jetten M.S.M."/>
            <person name="Mascher T."/>
            <person name="Medema M.H."/>
            <person name="Devos D.P."/>
            <person name="Kaster A.-K."/>
            <person name="Ovreas L."/>
            <person name="Rohde M."/>
            <person name="Galperin M.Y."/>
            <person name="Jogler C."/>
        </authorList>
    </citation>
    <scope>NUCLEOTIDE SEQUENCE [LARGE SCALE GENOMIC DNA]</scope>
    <source>
        <strain evidence="2 3">ElP</strain>
    </source>
</reference>
<dbReference type="RefSeq" id="WP_145271532.1">
    <property type="nucleotide sequence ID" value="NZ_CP036426.1"/>
</dbReference>
<dbReference type="EMBL" id="CP036426">
    <property type="protein sequence ID" value="QDV35752.1"/>
    <property type="molecule type" value="Genomic_DNA"/>
</dbReference>
<organism evidence="2 3">
    <name type="scientific">Tautonia plasticadhaerens</name>
    <dbReference type="NCBI Taxonomy" id="2527974"/>
    <lineage>
        <taxon>Bacteria</taxon>
        <taxon>Pseudomonadati</taxon>
        <taxon>Planctomycetota</taxon>
        <taxon>Planctomycetia</taxon>
        <taxon>Isosphaerales</taxon>
        <taxon>Isosphaeraceae</taxon>
        <taxon>Tautonia</taxon>
    </lineage>
</organism>
<protein>
    <recommendedName>
        <fullName evidence="4">Alpha/beta hydrolase family protein</fullName>
    </recommendedName>
</protein>
<sequence length="577" mass="61101">MGLARWIGERIGRPLPGPDRSRRTRGRGPSGPDRLERREFRAGDVIDLAVVSASTGDSRAVEVAYEVRGLAEGERREVELGLYRSADGSFDGEGEDRKVGSALVVVEGDGSAVVRGTAAVVAPEGLKPTPARPFVLAVADPSGALGDPDPSNDVAGFRKRVIGVVTHGGIQGSSYPPDWAGVLGDSLRDLGYDAVITFTWAGESNTPGAAPKQGARLANAVLHTSTLFPWDEPVDLHLIGHSQGTVVNSAALLTLERVTTPQLAAGFTRATMLDPHAASNGAPGQASFTDDFDGWIARMATSAFQWMAGDPIVTVPEFVDEAEVYYQHTPAELDGLPWSHNLWGQAPVVGRASYSDLTGPGMTHTGPSGVQNWYHKNVVPTLAEGGVFVNLSAITGRLVASPADRTSGDLTRTAVGSPSYTGTAAPGGTVRLLTQAVAGGPFLRLDEGTVAPDGSWALSAEDLPRGHYRMLVRGVVPAGDGPWTDFYPLLPLGRIAVRPGLDELDPGEIDRLARVGSADPPPTRRTVDGPKGLPSPIPDRLIERADRPAEPFELPPGRERLVSKMAERLLTERRRAE</sequence>
<feature type="compositionally biased region" description="Basic and acidic residues" evidence="1">
    <location>
        <begin position="540"/>
        <end position="557"/>
    </location>
</feature>
<feature type="region of interest" description="Disordered" evidence="1">
    <location>
        <begin position="514"/>
        <end position="557"/>
    </location>
</feature>
<dbReference type="KEGG" id="tpla:ElP_36580"/>
<dbReference type="SUPFAM" id="SSF53474">
    <property type="entry name" value="alpha/beta-Hydrolases"/>
    <property type="match status" value="1"/>
</dbReference>
<keyword evidence="3" id="KW-1185">Reference proteome</keyword>
<evidence type="ECO:0000313" key="3">
    <source>
        <dbReference type="Proteomes" id="UP000317835"/>
    </source>
</evidence>
<evidence type="ECO:0000313" key="2">
    <source>
        <dbReference type="EMBL" id="QDV35752.1"/>
    </source>
</evidence>
<dbReference type="AlphaFoldDB" id="A0A518H4I7"/>
<evidence type="ECO:0000256" key="1">
    <source>
        <dbReference type="SAM" id="MobiDB-lite"/>
    </source>
</evidence>
<accession>A0A518H4I7</accession>
<dbReference type="Gene3D" id="3.40.50.1820">
    <property type="entry name" value="alpha/beta hydrolase"/>
    <property type="match status" value="1"/>
</dbReference>
<gene>
    <name evidence="2" type="ORF">ElP_36580</name>
</gene>
<dbReference type="OrthoDB" id="252891at2"/>
<dbReference type="InterPro" id="IPR029058">
    <property type="entry name" value="AB_hydrolase_fold"/>
</dbReference>
<dbReference type="Proteomes" id="UP000317835">
    <property type="component" value="Chromosome"/>
</dbReference>
<proteinExistence type="predicted"/>
<feature type="region of interest" description="Disordered" evidence="1">
    <location>
        <begin position="1"/>
        <end position="38"/>
    </location>
</feature>
<evidence type="ECO:0008006" key="4">
    <source>
        <dbReference type="Google" id="ProtNLM"/>
    </source>
</evidence>